<evidence type="ECO:0000313" key="1">
    <source>
        <dbReference type="EMBL" id="PON44547.1"/>
    </source>
</evidence>
<accession>A0A2P5B6V7</accession>
<dbReference type="EMBL" id="JXTB01000348">
    <property type="protein sequence ID" value="PON44547.1"/>
    <property type="molecule type" value="Genomic_DNA"/>
</dbReference>
<protein>
    <submittedName>
        <fullName evidence="1">Uncharacterized protein</fullName>
    </submittedName>
</protein>
<dbReference type="Proteomes" id="UP000237105">
    <property type="component" value="Unassembled WGS sequence"/>
</dbReference>
<keyword evidence="2" id="KW-1185">Reference proteome</keyword>
<sequence>MTLNEEILIDEDRAAEAKDKGLLDISVSVGHLVRSKDRRRLLQSYETQKRDATEDLAHVKELWFQTYGLPNEWKRWDHK</sequence>
<evidence type="ECO:0000313" key="2">
    <source>
        <dbReference type="Proteomes" id="UP000237105"/>
    </source>
</evidence>
<comment type="caution">
    <text evidence="1">The sequence shown here is derived from an EMBL/GenBank/DDBJ whole genome shotgun (WGS) entry which is preliminary data.</text>
</comment>
<organism evidence="1 2">
    <name type="scientific">Parasponia andersonii</name>
    <name type="common">Sponia andersonii</name>
    <dbReference type="NCBI Taxonomy" id="3476"/>
    <lineage>
        <taxon>Eukaryota</taxon>
        <taxon>Viridiplantae</taxon>
        <taxon>Streptophyta</taxon>
        <taxon>Embryophyta</taxon>
        <taxon>Tracheophyta</taxon>
        <taxon>Spermatophyta</taxon>
        <taxon>Magnoliopsida</taxon>
        <taxon>eudicotyledons</taxon>
        <taxon>Gunneridae</taxon>
        <taxon>Pentapetalae</taxon>
        <taxon>rosids</taxon>
        <taxon>fabids</taxon>
        <taxon>Rosales</taxon>
        <taxon>Cannabaceae</taxon>
        <taxon>Parasponia</taxon>
    </lineage>
</organism>
<dbReference type="AlphaFoldDB" id="A0A2P5B6V7"/>
<proteinExistence type="predicted"/>
<gene>
    <name evidence="1" type="ORF">PanWU01x14_266250</name>
</gene>
<name>A0A2P5B6V7_PARAD</name>
<reference evidence="2" key="1">
    <citation type="submission" date="2016-06" db="EMBL/GenBank/DDBJ databases">
        <title>Parallel loss of symbiosis genes in relatives of nitrogen-fixing non-legume Parasponia.</title>
        <authorList>
            <person name="Van Velzen R."/>
            <person name="Holmer R."/>
            <person name="Bu F."/>
            <person name="Rutten L."/>
            <person name="Van Zeijl A."/>
            <person name="Liu W."/>
            <person name="Santuari L."/>
            <person name="Cao Q."/>
            <person name="Sharma T."/>
            <person name="Shen D."/>
            <person name="Roswanjaya Y."/>
            <person name="Wardhani T."/>
            <person name="Kalhor M.S."/>
            <person name="Jansen J."/>
            <person name="Van den Hoogen J."/>
            <person name="Gungor B."/>
            <person name="Hartog M."/>
            <person name="Hontelez J."/>
            <person name="Verver J."/>
            <person name="Yang W.-C."/>
            <person name="Schijlen E."/>
            <person name="Repin R."/>
            <person name="Schilthuizen M."/>
            <person name="Schranz E."/>
            <person name="Heidstra R."/>
            <person name="Miyata K."/>
            <person name="Fedorova E."/>
            <person name="Kohlen W."/>
            <person name="Bisseling T."/>
            <person name="Smit S."/>
            <person name="Geurts R."/>
        </authorList>
    </citation>
    <scope>NUCLEOTIDE SEQUENCE [LARGE SCALE GENOMIC DNA]</scope>
    <source>
        <strain evidence="2">cv. WU1-14</strain>
    </source>
</reference>